<evidence type="ECO:0000256" key="1">
    <source>
        <dbReference type="SAM" id="Phobius"/>
    </source>
</evidence>
<feature type="transmembrane region" description="Helical" evidence="1">
    <location>
        <begin position="33"/>
        <end position="54"/>
    </location>
</feature>
<gene>
    <name evidence="2" type="ORF">AVDCRST_MAG93-9897</name>
</gene>
<dbReference type="EMBL" id="CADCTR010003323">
    <property type="protein sequence ID" value="CAA9394450.1"/>
    <property type="molecule type" value="Genomic_DNA"/>
</dbReference>
<keyword evidence="1" id="KW-0472">Membrane</keyword>
<reference evidence="2" key="1">
    <citation type="submission" date="2020-02" db="EMBL/GenBank/DDBJ databases">
        <authorList>
            <person name="Meier V. D."/>
        </authorList>
    </citation>
    <scope>NUCLEOTIDE SEQUENCE</scope>
    <source>
        <strain evidence="2">AVDCRST_MAG93</strain>
    </source>
</reference>
<protein>
    <submittedName>
        <fullName evidence="2">Uncharacterized protein</fullName>
    </submittedName>
</protein>
<sequence length="72" mass="7947">MEKTPGDLVLCLQELPGHRRRATHEDDPVKRNAMLMAMAVCSSLLALVVGWNIANEPSPSSYSPCDYITQDC</sequence>
<name>A0A6J4NSB2_9CHLR</name>
<keyword evidence="1" id="KW-1133">Transmembrane helix</keyword>
<organism evidence="2">
    <name type="scientific">uncultured Chloroflexia bacterium</name>
    <dbReference type="NCBI Taxonomy" id="1672391"/>
    <lineage>
        <taxon>Bacteria</taxon>
        <taxon>Bacillati</taxon>
        <taxon>Chloroflexota</taxon>
        <taxon>Chloroflexia</taxon>
        <taxon>environmental samples</taxon>
    </lineage>
</organism>
<accession>A0A6J4NSB2</accession>
<keyword evidence="1" id="KW-0812">Transmembrane</keyword>
<proteinExistence type="predicted"/>
<dbReference type="AlphaFoldDB" id="A0A6J4NSB2"/>
<evidence type="ECO:0000313" key="2">
    <source>
        <dbReference type="EMBL" id="CAA9394450.1"/>
    </source>
</evidence>